<evidence type="ECO:0000256" key="1">
    <source>
        <dbReference type="ARBA" id="ARBA00001947"/>
    </source>
</evidence>
<organism evidence="10 11">
    <name type="scientific">Zavarzinia compransoris</name>
    <dbReference type="NCBI Taxonomy" id="1264899"/>
    <lineage>
        <taxon>Bacteria</taxon>
        <taxon>Pseudomonadati</taxon>
        <taxon>Pseudomonadota</taxon>
        <taxon>Alphaproteobacteria</taxon>
        <taxon>Rhodospirillales</taxon>
        <taxon>Zavarziniaceae</taxon>
        <taxon>Zavarzinia</taxon>
    </lineage>
</organism>
<feature type="region of interest" description="Disordered" evidence="7">
    <location>
        <begin position="1"/>
        <end position="35"/>
    </location>
</feature>
<keyword evidence="6" id="KW-0482">Metalloprotease</keyword>
<sequence length="526" mass="55973">MIGRPDSPYAQGPTVSAFQPPPGDDPRLPPATGPGNALLKTIVRHSIEDRPSRRAGRFLASVAVAALIGLGAGVGVASLFGTPGHGPQADLAAGTPLPLDAGADDNTLADADADTGDGEKLADDSADPTVEPPAPEDIAAGQAEHEVVSVEQGDTLMSILTEAGLDRTEAYEVVEILRPLFNPRDLRVGQELTIVLAPATAADDENLPRLAELAFDTDVDRRVRVTRGTDGQLSAAEERTELTVALTRVIGTIDDSLFASAGRAGLPPAVTAELIRMFSYDVDFQRDIQPGDHFELLVERHQDPDGRTLKWGDILYAKMILSGDDLPIYRHIPGDDKIPDFFNPKGESVRKALLRTPIDGARISSGFGMRRHPVLGYSKMHKGIDFAAPTGTPILAAGDGTVDKIGRAGSYGNYIRIRHDGRYSTAYAHLSRFAKGLKPGSRVRQGQTIGYVGTTGRSTGPHLHYEILAAGAQVNPQGVKFQSGRKLAGKELASFNARKREIDRLLAETPVQSAMAAPGPDKKPAP</sequence>
<feature type="compositionally biased region" description="Pro residues" evidence="7">
    <location>
        <begin position="19"/>
        <end position="32"/>
    </location>
</feature>
<keyword evidence="5" id="KW-0862">Zinc</keyword>
<dbReference type="EMBL" id="QGLF01000002">
    <property type="protein sequence ID" value="PWR22394.1"/>
    <property type="molecule type" value="Genomic_DNA"/>
</dbReference>
<keyword evidence="3" id="KW-0479">Metal-binding</keyword>
<gene>
    <name evidence="10" type="ORF">DKG75_10635</name>
</gene>
<dbReference type="Gene3D" id="2.70.70.10">
    <property type="entry name" value="Glucose Permease (Domain IIA)"/>
    <property type="match status" value="1"/>
</dbReference>
<dbReference type="PANTHER" id="PTHR21666:SF288">
    <property type="entry name" value="CELL DIVISION PROTEIN YTFB"/>
    <property type="match status" value="1"/>
</dbReference>
<dbReference type="CDD" id="cd12797">
    <property type="entry name" value="M23_peptidase"/>
    <property type="match status" value="1"/>
</dbReference>
<keyword evidence="8" id="KW-1133">Transmembrane helix</keyword>
<evidence type="ECO:0000256" key="7">
    <source>
        <dbReference type="SAM" id="MobiDB-lite"/>
    </source>
</evidence>
<feature type="compositionally biased region" description="Low complexity" evidence="7">
    <location>
        <begin position="99"/>
        <end position="110"/>
    </location>
</feature>
<evidence type="ECO:0000313" key="10">
    <source>
        <dbReference type="EMBL" id="PWR22394.1"/>
    </source>
</evidence>
<dbReference type="OrthoDB" id="9805070at2"/>
<keyword evidence="8" id="KW-0472">Membrane</keyword>
<feature type="domain" description="LysM" evidence="9">
    <location>
        <begin position="146"/>
        <end position="194"/>
    </location>
</feature>
<keyword evidence="2" id="KW-0645">Protease</keyword>
<keyword evidence="11" id="KW-1185">Reference proteome</keyword>
<evidence type="ECO:0000256" key="3">
    <source>
        <dbReference type="ARBA" id="ARBA00022723"/>
    </source>
</evidence>
<proteinExistence type="predicted"/>
<evidence type="ECO:0000259" key="9">
    <source>
        <dbReference type="PROSITE" id="PS51782"/>
    </source>
</evidence>
<dbReference type="SUPFAM" id="SSF51261">
    <property type="entry name" value="Duplicated hybrid motif"/>
    <property type="match status" value="1"/>
</dbReference>
<feature type="transmembrane region" description="Helical" evidence="8">
    <location>
        <begin position="58"/>
        <end position="80"/>
    </location>
</feature>
<evidence type="ECO:0000313" key="11">
    <source>
        <dbReference type="Proteomes" id="UP000246077"/>
    </source>
</evidence>
<keyword evidence="4" id="KW-0378">Hydrolase</keyword>
<dbReference type="InterPro" id="IPR016047">
    <property type="entry name" value="M23ase_b-sheet_dom"/>
</dbReference>
<accession>A0A317E7Y0</accession>
<comment type="caution">
    <text evidence="10">The sequence shown here is derived from an EMBL/GenBank/DDBJ whole genome shotgun (WGS) entry which is preliminary data.</text>
</comment>
<dbReference type="InterPro" id="IPR018392">
    <property type="entry name" value="LysM"/>
</dbReference>
<dbReference type="GO" id="GO:0006508">
    <property type="term" value="P:proteolysis"/>
    <property type="evidence" value="ECO:0007669"/>
    <property type="project" value="UniProtKB-KW"/>
</dbReference>
<dbReference type="Gene3D" id="3.10.450.350">
    <property type="match status" value="2"/>
</dbReference>
<name>A0A317E7Y0_9PROT</name>
<evidence type="ECO:0000256" key="2">
    <source>
        <dbReference type="ARBA" id="ARBA00022670"/>
    </source>
</evidence>
<comment type="cofactor">
    <cofactor evidence="1">
        <name>Zn(2+)</name>
        <dbReference type="ChEBI" id="CHEBI:29105"/>
    </cofactor>
</comment>
<evidence type="ECO:0000256" key="6">
    <source>
        <dbReference type="ARBA" id="ARBA00023049"/>
    </source>
</evidence>
<dbReference type="GO" id="GO:0004222">
    <property type="term" value="F:metalloendopeptidase activity"/>
    <property type="evidence" value="ECO:0007669"/>
    <property type="project" value="TreeGrafter"/>
</dbReference>
<dbReference type="PROSITE" id="PS51782">
    <property type="entry name" value="LYSM"/>
    <property type="match status" value="1"/>
</dbReference>
<dbReference type="AlphaFoldDB" id="A0A317E7Y0"/>
<evidence type="ECO:0000256" key="4">
    <source>
        <dbReference type="ARBA" id="ARBA00022801"/>
    </source>
</evidence>
<reference evidence="11" key="1">
    <citation type="submission" date="2018-05" db="EMBL/GenBank/DDBJ databases">
        <title>Zavarzinia sp. HR-AS.</title>
        <authorList>
            <person name="Lee Y."/>
            <person name="Jeon C.O."/>
        </authorList>
    </citation>
    <scope>NUCLEOTIDE SEQUENCE [LARGE SCALE GENOMIC DNA]</scope>
    <source>
        <strain evidence="11">DSM 1231</strain>
    </source>
</reference>
<evidence type="ECO:0000256" key="8">
    <source>
        <dbReference type="SAM" id="Phobius"/>
    </source>
</evidence>
<protein>
    <recommendedName>
        <fullName evidence="9">LysM domain-containing protein</fullName>
    </recommendedName>
</protein>
<evidence type="ECO:0000256" key="5">
    <source>
        <dbReference type="ARBA" id="ARBA00022833"/>
    </source>
</evidence>
<dbReference type="Pfam" id="PF01551">
    <property type="entry name" value="Peptidase_M23"/>
    <property type="match status" value="1"/>
</dbReference>
<dbReference type="Proteomes" id="UP000246077">
    <property type="component" value="Unassembled WGS sequence"/>
</dbReference>
<dbReference type="GO" id="GO:0046872">
    <property type="term" value="F:metal ion binding"/>
    <property type="evidence" value="ECO:0007669"/>
    <property type="project" value="UniProtKB-KW"/>
</dbReference>
<feature type="region of interest" description="Disordered" evidence="7">
    <location>
        <begin position="91"/>
        <end position="133"/>
    </location>
</feature>
<dbReference type="FunFam" id="2.70.70.10:FF:000006">
    <property type="entry name" value="M23 family peptidase"/>
    <property type="match status" value="1"/>
</dbReference>
<dbReference type="InterPro" id="IPR011055">
    <property type="entry name" value="Dup_hybrid_motif"/>
</dbReference>
<dbReference type="PANTHER" id="PTHR21666">
    <property type="entry name" value="PEPTIDASE-RELATED"/>
    <property type="match status" value="1"/>
</dbReference>
<keyword evidence="8" id="KW-0812">Transmembrane</keyword>
<dbReference type="InterPro" id="IPR050570">
    <property type="entry name" value="Cell_wall_metabolism_enzyme"/>
</dbReference>